<dbReference type="EMBL" id="JACEFB010000001">
    <property type="protein sequence ID" value="MBA2224762.1"/>
    <property type="molecule type" value="Genomic_DNA"/>
</dbReference>
<feature type="transmembrane region" description="Helical" evidence="2">
    <location>
        <begin position="691"/>
        <end position="713"/>
    </location>
</feature>
<feature type="transmembrane region" description="Helical" evidence="2">
    <location>
        <begin position="218"/>
        <end position="237"/>
    </location>
</feature>
<dbReference type="Proteomes" id="UP000542342">
    <property type="component" value="Unassembled WGS sequence"/>
</dbReference>
<keyword evidence="2" id="KW-0472">Membrane</keyword>
<evidence type="ECO:0000259" key="3">
    <source>
        <dbReference type="Pfam" id="PF09822"/>
    </source>
</evidence>
<dbReference type="InterPro" id="IPR019196">
    <property type="entry name" value="ABC_transp_unknown"/>
</dbReference>
<feature type="domain" description="ABC-type uncharacterised transport system" evidence="3">
    <location>
        <begin position="384"/>
        <end position="639"/>
    </location>
</feature>
<feature type="transmembrane region" description="Helical" evidence="2">
    <location>
        <begin position="96"/>
        <end position="119"/>
    </location>
</feature>
<sequence>MVETADRTPADNAPVSTSDRFVDWVCQHRPVVGGVLVGLAAVCLVLFAYWTYRGGLWKLSSPTPTEKKAESGKDSESGSAKDDGGTELANLRRGEYIVGGVTVFAAAVILLSMSWFLLLRTPAKEIAQQRTEIRLFLLIGGSLLGLLLIVAGIIFLYVWSESLTRWLDQRNFREARWVLLPLLMILCGVLVVFLSVIPARREERHDALIRRLVYGSNFGLTTLLLLVVLIVVNVVIAREIPNQLDTTATGFYTLSEPTRQLLQNLDPPVRAYAVIPNVPDRDINDIRQLLLAMQDASGGRFVVRFLSQSADRTELASLREKYPQFEMVMDQRTTQVAILLTSSADEKRHAVVSDTDMFDFSRRNFEGEKKLYQEIAFLADSQNKPVVYFTQGHGEMDATNNPEAPPERSVSRLRQYLEKNYLDVRTVHLNQPNPKIPDDATVVVIADPQNPFSPEALKALRDYMNRKEKKGKLIYFSGATPGPDGQVLRTGIEDLLAEYNVRVGMEYLYTLPTGAGVDYRAPLVVFSASAVKNPILQTIARITTRLQFLYPREISPQNTHPSFQASDLLLTVGITWLETTRPADLVARFEEILGNERVQEQVRLSRSPRSVAVTVSEGTTPRLVAFGSSLVFSDRIAQQQRTSNPVTFDLLGVSVDWLRERQTSLAAVNIEAKKYTEYRIPPPNSLNFSRLLWLPLGLGLLTVMGMGAGVWVVRRR</sequence>
<gene>
    <name evidence="4" type="ORF">H0921_01140</name>
</gene>
<accession>A0A7V8VB31</accession>
<protein>
    <submittedName>
        <fullName evidence="4">GldG family protein</fullName>
    </submittedName>
</protein>
<evidence type="ECO:0000313" key="4">
    <source>
        <dbReference type="EMBL" id="MBA2224762.1"/>
    </source>
</evidence>
<feature type="transmembrane region" description="Helical" evidence="2">
    <location>
        <begin position="135"/>
        <end position="158"/>
    </location>
</feature>
<comment type="caution">
    <text evidence="4">The sequence shown here is derived from an EMBL/GenBank/DDBJ whole genome shotgun (WGS) entry which is preliminary data.</text>
</comment>
<dbReference type="RefSeq" id="WP_194536184.1">
    <property type="nucleotide sequence ID" value="NZ_JACEFB010000001.1"/>
</dbReference>
<name>A0A7V8VB31_9BACT</name>
<keyword evidence="2" id="KW-0812">Transmembrane</keyword>
<dbReference type="AlphaFoldDB" id="A0A7V8VB31"/>
<feature type="compositionally biased region" description="Basic and acidic residues" evidence="1">
    <location>
        <begin position="65"/>
        <end position="86"/>
    </location>
</feature>
<keyword evidence="5" id="KW-1185">Reference proteome</keyword>
<feature type="region of interest" description="Disordered" evidence="1">
    <location>
        <begin position="61"/>
        <end position="86"/>
    </location>
</feature>
<evidence type="ECO:0000313" key="5">
    <source>
        <dbReference type="Proteomes" id="UP000542342"/>
    </source>
</evidence>
<feature type="transmembrane region" description="Helical" evidence="2">
    <location>
        <begin position="178"/>
        <end position="197"/>
    </location>
</feature>
<keyword evidence="2" id="KW-1133">Transmembrane helix</keyword>
<proteinExistence type="predicted"/>
<organism evidence="4 5">
    <name type="scientific">Thermogemmata fonticola</name>
    <dbReference type="NCBI Taxonomy" id="2755323"/>
    <lineage>
        <taxon>Bacteria</taxon>
        <taxon>Pseudomonadati</taxon>
        <taxon>Planctomycetota</taxon>
        <taxon>Planctomycetia</taxon>
        <taxon>Gemmatales</taxon>
        <taxon>Gemmataceae</taxon>
        <taxon>Thermogemmata</taxon>
    </lineage>
</organism>
<dbReference type="Pfam" id="PF09822">
    <property type="entry name" value="ABC_transp_aux"/>
    <property type="match status" value="1"/>
</dbReference>
<reference evidence="4 5" key="1">
    <citation type="submission" date="2020-07" db="EMBL/GenBank/DDBJ databases">
        <title>Thermogemmata thermophila gen. nov., sp. nov., a novel moderate thermophilic planctomycete from a Kamchatka hot spring.</title>
        <authorList>
            <person name="Elcheninov A.G."/>
            <person name="Podosokorskaya O.A."/>
            <person name="Kovaleva O.L."/>
            <person name="Novikov A."/>
            <person name="Bonch-Osmolovskaya E.A."/>
            <person name="Toshchakov S.V."/>
            <person name="Kublanov I.V."/>
        </authorList>
    </citation>
    <scope>NUCLEOTIDE SEQUENCE [LARGE SCALE GENOMIC DNA]</scope>
    <source>
        <strain evidence="4 5">2918</strain>
    </source>
</reference>
<evidence type="ECO:0000256" key="1">
    <source>
        <dbReference type="SAM" id="MobiDB-lite"/>
    </source>
</evidence>
<feature type="transmembrane region" description="Helical" evidence="2">
    <location>
        <begin position="30"/>
        <end position="52"/>
    </location>
</feature>
<evidence type="ECO:0000256" key="2">
    <source>
        <dbReference type="SAM" id="Phobius"/>
    </source>
</evidence>